<protein>
    <submittedName>
        <fullName evidence="2">PEP-CTERM sorting domain-containing protein</fullName>
    </submittedName>
</protein>
<feature type="region of interest" description="Disordered" evidence="1">
    <location>
        <begin position="21"/>
        <end position="65"/>
    </location>
</feature>
<comment type="caution">
    <text evidence="2">The sequence shown here is derived from an EMBL/GenBank/DDBJ whole genome shotgun (WGS) entry which is preliminary data.</text>
</comment>
<accession>A0A7C3ZKC0</accession>
<gene>
    <name evidence="2" type="ORF">ENR15_12120</name>
</gene>
<name>A0A7C3ZKC0_9CYAN</name>
<organism evidence="2">
    <name type="scientific">Planktothricoides sp. SpSt-374</name>
    <dbReference type="NCBI Taxonomy" id="2282167"/>
    <lineage>
        <taxon>Bacteria</taxon>
        <taxon>Bacillati</taxon>
        <taxon>Cyanobacteriota</taxon>
        <taxon>Cyanophyceae</taxon>
        <taxon>Oscillatoriophycideae</taxon>
        <taxon>Oscillatoriales</taxon>
        <taxon>Oscillatoriaceae</taxon>
        <taxon>Planktothricoides</taxon>
    </lineage>
</organism>
<dbReference type="NCBIfam" id="TIGR02595">
    <property type="entry name" value="PEP_CTERM"/>
    <property type="match status" value="1"/>
</dbReference>
<evidence type="ECO:0000313" key="2">
    <source>
        <dbReference type="EMBL" id="HGG01363.1"/>
    </source>
</evidence>
<evidence type="ECO:0000256" key="1">
    <source>
        <dbReference type="SAM" id="MobiDB-lite"/>
    </source>
</evidence>
<proteinExistence type="predicted"/>
<feature type="compositionally biased region" description="Pro residues" evidence="1">
    <location>
        <begin position="28"/>
        <end position="58"/>
    </location>
</feature>
<dbReference type="EMBL" id="DSPX01000123">
    <property type="protein sequence ID" value="HGG01363.1"/>
    <property type="molecule type" value="Genomic_DNA"/>
</dbReference>
<reference evidence="2" key="1">
    <citation type="journal article" date="2020" name="mSystems">
        <title>Genome- and Community-Level Interaction Insights into Carbon Utilization and Element Cycling Functions of Hydrothermarchaeota in Hydrothermal Sediment.</title>
        <authorList>
            <person name="Zhou Z."/>
            <person name="Liu Y."/>
            <person name="Xu W."/>
            <person name="Pan J."/>
            <person name="Luo Z.H."/>
            <person name="Li M."/>
        </authorList>
    </citation>
    <scope>NUCLEOTIDE SEQUENCE [LARGE SCALE GENOMIC DNA]</scope>
    <source>
        <strain evidence="2">SpSt-374</strain>
    </source>
</reference>
<sequence length="93" mass="9767">MQFILPLIPIVVIWLLTTTQLNDGSEPSKPPSPTPTPTSSPTPPPPSNDPYPDAPGGPEPLTTLGSVIGAGGLVLLKKRRSEKDKFSKGESLP</sequence>
<dbReference type="InterPro" id="IPR013424">
    <property type="entry name" value="Ice-binding_C"/>
</dbReference>
<dbReference type="AlphaFoldDB" id="A0A7C3ZKC0"/>